<dbReference type="AlphaFoldDB" id="A0A8J5LYR5"/>
<evidence type="ECO:0000313" key="11">
    <source>
        <dbReference type="EMBL" id="KAG6536761.1"/>
    </source>
</evidence>
<comment type="subunit">
    <text evidence="3 8">Homodimer and heterodimers.</text>
</comment>
<accession>A0A8J5LYR5</accession>
<evidence type="ECO:0000256" key="5">
    <source>
        <dbReference type="ARBA" id="ARBA00022692"/>
    </source>
</evidence>
<comment type="subcellular location">
    <subcellularLocation>
        <location evidence="1 8">Cell membrane</location>
        <topology evidence="1 8">Multi-pass membrane protein</topology>
    </subcellularLocation>
</comment>
<reference evidence="11 12" key="1">
    <citation type="submission" date="2020-08" db="EMBL/GenBank/DDBJ databases">
        <title>Plant Genome Project.</title>
        <authorList>
            <person name="Zhang R.-G."/>
        </authorList>
    </citation>
    <scope>NUCLEOTIDE SEQUENCE [LARGE SCALE GENOMIC DNA]</scope>
    <source>
        <tissue evidence="11">Rhizome</tissue>
    </source>
</reference>
<dbReference type="Proteomes" id="UP000734854">
    <property type="component" value="Unassembled WGS sequence"/>
</dbReference>
<evidence type="ECO:0000256" key="6">
    <source>
        <dbReference type="ARBA" id="ARBA00022989"/>
    </source>
</evidence>
<evidence type="ECO:0000256" key="8">
    <source>
        <dbReference type="RuleBase" id="RU361233"/>
    </source>
</evidence>
<dbReference type="Pfam" id="PF04535">
    <property type="entry name" value="CASP_dom"/>
    <property type="match status" value="1"/>
</dbReference>
<keyword evidence="4 8" id="KW-1003">Cell membrane</keyword>
<evidence type="ECO:0000256" key="1">
    <source>
        <dbReference type="ARBA" id="ARBA00004651"/>
    </source>
</evidence>
<evidence type="ECO:0000256" key="3">
    <source>
        <dbReference type="ARBA" id="ARBA00011489"/>
    </source>
</evidence>
<evidence type="ECO:0000256" key="2">
    <source>
        <dbReference type="ARBA" id="ARBA00007651"/>
    </source>
</evidence>
<organism evidence="11 12">
    <name type="scientific">Zingiber officinale</name>
    <name type="common">Ginger</name>
    <name type="synonym">Amomum zingiber</name>
    <dbReference type="NCBI Taxonomy" id="94328"/>
    <lineage>
        <taxon>Eukaryota</taxon>
        <taxon>Viridiplantae</taxon>
        <taxon>Streptophyta</taxon>
        <taxon>Embryophyta</taxon>
        <taxon>Tracheophyta</taxon>
        <taxon>Spermatophyta</taxon>
        <taxon>Magnoliopsida</taxon>
        <taxon>Liliopsida</taxon>
        <taxon>Zingiberales</taxon>
        <taxon>Zingiberaceae</taxon>
        <taxon>Zingiber</taxon>
    </lineage>
</organism>
<sequence>MDETQGSVGTTASLSLRLGQAIFSSAALLLMSVGVEFYSYTAFCFLVTIMGLVIPWSCTLAMFDIYSAFSGCSLRLPGLMVIVVIGDAVLSILSLAAASASAGVIDVLLHFDRNYCPPKFCGRYQLSTAMAFLAWFLTAASSLFNLWLVASW</sequence>
<feature type="domain" description="Casparian strip membrane protein" evidence="9">
    <location>
        <begin position="8"/>
        <end position="137"/>
    </location>
</feature>
<comment type="caution">
    <text evidence="8">Lacks conserved residue(s) required for the propagation of feature annotation.</text>
</comment>
<keyword evidence="6 8" id="KW-1133">Transmembrane helix</keyword>
<dbReference type="GO" id="GO:0005886">
    <property type="term" value="C:plasma membrane"/>
    <property type="evidence" value="ECO:0007669"/>
    <property type="project" value="UniProtKB-SubCell"/>
</dbReference>
<dbReference type="PANTHER" id="PTHR32021">
    <property type="entry name" value="CASP-LIKE PROTEIN 5B3"/>
    <property type="match status" value="1"/>
</dbReference>
<comment type="similarity">
    <text evidence="2 8">Belongs to the Casparian strip membrane proteins (CASP) family.</text>
</comment>
<name>A0A8J5LYR5_ZINOF</name>
<evidence type="ECO:0000256" key="4">
    <source>
        <dbReference type="ARBA" id="ARBA00022475"/>
    </source>
</evidence>
<dbReference type="EMBL" id="JACMSC010000001">
    <property type="protein sequence ID" value="KAG6536761.1"/>
    <property type="molecule type" value="Genomic_DNA"/>
</dbReference>
<keyword evidence="5 8" id="KW-0812">Transmembrane</keyword>
<feature type="transmembrane region" description="Helical" evidence="8">
    <location>
        <begin position="130"/>
        <end position="150"/>
    </location>
</feature>
<gene>
    <name evidence="11" type="ORF">ZIOFF_001830</name>
    <name evidence="10" type="ORF">ZIOFF_006314</name>
</gene>
<evidence type="ECO:0000313" key="10">
    <source>
        <dbReference type="EMBL" id="KAG6532468.1"/>
    </source>
</evidence>
<keyword evidence="12" id="KW-1185">Reference proteome</keyword>
<evidence type="ECO:0000259" key="9">
    <source>
        <dbReference type="Pfam" id="PF04535"/>
    </source>
</evidence>
<dbReference type="InterPro" id="IPR045009">
    <property type="entry name" value="CASPL-5"/>
</dbReference>
<proteinExistence type="inferred from homology"/>
<dbReference type="EMBL" id="JACMSC010000002">
    <property type="protein sequence ID" value="KAG6532468.1"/>
    <property type="molecule type" value="Genomic_DNA"/>
</dbReference>
<dbReference type="PANTHER" id="PTHR32021:SF30">
    <property type="entry name" value="CASP-LIKE PROTEIN 5C1"/>
    <property type="match status" value="1"/>
</dbReference>
<protein>
    <recommendedName>
        <fullName evidence="8">CASP-like protein</fullName>
    </recommendedName>
</protein>
<comment type="caution">
    <text evidence="11">The sequence shown here is derived from an EMBL/GenBank/DDBJ whole genome shotgun (WGS) entry which is preliminary data.</text>
</comment>
<dbReference type="InterPro" id="IPR006702">
    <property type="entry name" value="CASP_dom"/>
</dbReference>
<dbReference type="OrthoDB" id="1881155at2759"/>
<evidence type="ECO:0000313" key="12">
    <source>
        <dbReference type="Proteomes" id="UP000734854"/>
    </source>
</evidence>
<evidence type="ECO:0000256" key="7">
    <source>
        <dbReference type="ARBA" id="ARBA00023136"/>
    </source>
</evidence>
<keyword evidence="7 8" id="KW-0472">Membrane</keyword>
<feature type="transmembrane region" description="Helical" evidence="8">
    <location>
        <begin position="76"/>
        <end position="109"/>
    </location>
</feature>